<organism evidence="7 8">
    <name type="scientific">Novosphingobium anseongense</name>
    <dbReference type="NCBI Taxonomy" id="3133436"/>
    <lineage>
        <taxon>Bacteria</taxon>
        <taxon>Pseudomonadati</taxon>
        <taxon>Pseudomonadota</taxon>
        <taxon>Alphaproteobacteria</taxon>
        <taxon>Sphingomonadales</taxon>
        <taxon>Sphingomonadaceae</taxon>
        <taxon>Novosphingobium</taxon>
    </lineage>
</organism>
<feature type="domain" description="HTH iclR-type" evidence="5">
    <location>
        <begin position="19"/>
        <end position="79"/>
    </location>
</feature>
<dbReference type="EMBL" id="JBBHJZ010000003">
    <property type="protein sequence ID" value="MEJ5977854.1"/>
    <property type="molecule type" value="Genomic_DNA"/>
</dbReference>
<evidence type="ECO:0000256" key="2">
    <source>
        <dbReference type="ARBA" id="ARBA00023125"/>
    </source>
</evidence>
<dbReference type="RefSeq" id="WP_339587805.1">
    <property type="nucleotide sequence ID" value="NZ_JBBHJZ010000003.1"/>
</dbReference>
<keyword evidence="1" id="KW-0805">Transcription regulation</keyword>
<dbReference type="InterPro" id="IPR005471">
    <property type="entry name" value="Tscrpt_reg_IclR_N"/>
</dbReference>
<dbReference type="Gene3D" id="3.30.450.40">
    <property type="match status" value="1"/>
</dbReference>
<dbReference type="SUPFAM" id="SSF55781">
    <property type="entry name" value="GAF domain-like"/>
    <property type="match status" value="1"/>
</dbReference>
<evidence type="ECO:0000256" key="1">
    <source>
        <dbReference type="ARBA" id="ARBA00023015"/>
    </source>
</evidence>
<dbReference type="Proteomes" id="UP001361239">
    <property type="component" value="Unassembled WGS sequence"/>
</dbReference>
<evidence type="ECO:0000313" key="7">
    <source>
        <dbReference type="EMBL" id="MEJ5977854.1"/>
    </source>
</evidence>
<dbReference type="PROSITE" id="PS51078">
    <property type="entry name" value="ICLR_ED"/>
    <property type="match status" value="1"/>
</dbReference>
<dbReference type="PANTHER" id="PTHR30136">
    <property type="entry name" value="HELIX-TURN-HELIX TRANSCRIPTIONAL REGULATOR, ICLR FAMILY"/>
    <property type="match status" value="1"/>
</dbReference>
<evidence type="ECO:0000259" key="5">
    <source>
        <dbReference type="PROSITE" id="PS51077"/>
    </source>
</evidence>
<reference evidence="7 8" key="1">
    <citation type="submission" date="2024-03" db="EMBL/GenBank/DDBJ databases">
        <authorList>
            <person name="Jo J.-H."/>
        </authorList>
    </citation>
    <scope>NUCLEOTIDE SEQUENCE [LARGE SCALE GENOMIC DNA]</scope>
    <source>
        <strain evidence="7 8">PS1R-30</strain>
    </source>
</reference>
<gene>
    <name evidence="7" type="ORF">WG901_14490</name>
</gene>
<evidence type="ECO:0000256" key="4">
    <source>
        <dbReference type="SAM" id="MobiDB-lite"/>
    </source>
</evidence>
<dbReference type="Pfam" id="PF09339">
    <property type="entry name" value="HTH_IclR"/>
    <property type="match status" value="1"/>
</dbReference>
<evidence type="ECO:0000313" key="8">
    <source>
        <dbReference type="Proteomes" id="UP001361239"/>
    </source>
</evidence>
<dbReference type="InterPro" id="IPR029016">
    <property type="entry name" value="GAF-like_dom_sf"/>
</dbReference>
<dbReference type="SMART" id="SM00346">
    <property type="entry name" value="HTH_ICLR"/>
    <property type="match status" value="1"/>
</dbReference>
<dbReference type="PANTHER" id="PTHR30136:SF24">
    <property type="entry name" value="HTH-TYPE TRANSCRIPTIONAL REPRESSOR ALLR"/>
    <property type="match status" value="1"/>
</dbReference>
<accession>A0ABU8RYQ4</accession>
<proteinExistence type="predicted"/>
<dbReference type="InterPro" id="IPR036390">
    <property type="entry name" value="WH_DNA-bd_sf"/>
</dbReference>
<feature type="domain" description="IclR-ED" evidence="6">
    <location>
        <begin position="80"/>
        <end position="267"/>
    </location>
</feature>
<keyword evidence="3" id="KW-0804">Transcription</keyword>
<protein>
    <submittedName>
        <fullName evidence="7">IclR family transcriptional regulator</fullName>
    </submittedName>
</protein>
<name>A0ABU8RYQ4_9SPHN</name>
<dbReference type="InterPro" id="IPR050707">
    <property type="entry name" value="HTH_MetabolicPath_Reg"/>
</dbReference>
<feature type="region of interest" description="Disordered" evidence="4">
    <location>
        <begin position="1"/>
        <end position="20"/>
    </location>
</feature>
<evidence type="ECO:0000259" key="6">
    <source>
        <dbReference type="PROSITE" id="PS51078"/>
    </source>
</evidence>
<dbReference type="Pfam" id="PF01614">
    <property type="entry name" value="IclR_C"/>
    <property type="match status" value="1"/>
</dbReference>
<dbReference type="SUPFAM" id="SSF46785">
    <property type="entry name" value="Winged helix' DNA-binding domain"/>
    <property type="match status" value="1"/>
</dbReference>
<keyword evidence="8" id="KW-1185">Reference proteome</keyword>
<keyword evidence="2" id="KW-0238">DNA-binding</keyword>
<dbReference type="Gene3D" id="1.10.10.10">
    <property type="entry name" value="Winged helix-like DNA-binding domain superfamily/Winged helix DNA-binding domain"/>
    <property type="match status" value="1"/>
</dbReference>
<comment type="caution">
    <text evidence="7">The sequence shown here is derived from an EMBL/GenBank/DDBJ whole genome shotgun (WGS) entry which is preliminary data.</text>
</comment>
<dbReference type="InterPro" id="IPR036388">
    <property type="entry name" value="WH-like_DNA-bd_sf"/>
</dbReference>
<dbReference type="PROSITE" id="PS51077">
    <property type="entry name" value="HTH_ICLR"/>
    <property type="match status" value="1"/>
</dbReference>
<dbReference type="InterPro" id="IPR014757">
    <property type="entry name" value="Tscrpt_reg_IclR_C"/>
</dbReference>
<sequence>MGLSPGTRTPTDERGSQSPQSVTRVIRILEALCTSPGPMSLADLARTLSAPKSSLAALLRGLAEEGFVMAADGAWQLGPGAFGLSSALLEARRRLQSSDLVREGMRRLAERCGETVLFGVGDEDGETLTYVDVIESQKTVRFIVPVGDRRPLYSTAGGRALLAAGSEADLRRYLERVKPEAFTTETLTGKRALVEAIATARAAGVAQTIDQASEGVTGTAAAIRDAAGTVLGALIVAAPSLRLQDRLHELERLVRDEAATISRSLGYRAPA</sequence>
<evidence type="ECO:0000256" key="3">
    <source>
        <dbReference type="ARBA" id="ARBA00023163"/>
    </source>
</evidence>